<dbReference type="Proteomes" id="UP001497382">
    <property type="component" value="Unassembled WGS sequence"/>
</dbReference>
<protein>
    <submittedName>
        <fullName evidence="1">Uncharacterized protein</fullName>
    </submittedName>
</protein>
<proteinExistence type="predicted"/>
<evidence type="ECO:0000313" key="2">
    <source>
        <dbReference type="Proteomes" id="UP001497382"/>
    </source>
</evidence>
<name>A0AAV1ZWY1_9ARAC</name>
<dbReference type="AlphaFoldDB" id="A0AAV1ZWY1"/>
<evidence type="ECO:0000313" key="1">
    <source>
        <dbReference type="EMBL" id="CAL1276311.1"/>
    </source>
</evidence>
<sequence length="42" mass="4709">MEDINGISTFCEGLSAKMVRRNLRKTNRGNASSETMNSTFLK</sequence>
<gene>
    <name evidence="1" type="ORF">LARSCL_LOCUS8566</name>
</gene>
<keyword evidence="2" id="KW-1185">Reference proteome</keyword>
<comment type="caution">
    <text evidence="1">The sequence shown here is derived from an EMBL/GenBank/DDBJ whole genome shotgun (WGS) entry which is preliminary data.</text>
</comment>
<organism evidence="1 2">
    <name type="scientific">Larinioides sclopetarius</name>
    <dbReference type="NCBI Taxonomy" id="280406"/>
    <lineage>
        <taxon>Eukaryota</taxon>
        <taxon>Metazoa</taxon>
        <taxon>Ecdysozoa</taxon>
        <taxon>Arthropoda</taxon>
        <taxon>Chelicerata</taxon>
        <taxon>Arachnida</taxon>
        <taxon>Araneae</taxon>
        <taxon>Araneomorphae</taxon>
        <taxon>Entelegynae</taxon>
        <taxon>Araneoidea</taxon>
        <taxon>Araneidae</taxon>
        <taxon>Larinioides</taxon>
    </lineage>
</organism>
<accession>A0AAV1ZWY1</accession>
<dbReference type="EMBL" id="CAXIEN010000092">
    <property type="protein sequence ID" value="CAL1276311.1"/>
    <property type="molecule type" value="Genomic_DNA"/>
</dbReference>
<reference evidence="1 2" key="1">
    <citation type="submission" date="2024-04" db="EMBL/GenBank/DDBJ databases">
        <authorList>
            <person name="Rising A."/>
            <person name="Reimegard J."/>
            <person name="Sonavane S."/>
            <person name="Akerstrom W."/>
            <person name="Nylinder S."/>
            <person name="Hedman E."/>
            <person name="Kallberg Y."/>
        </authorList>
    </citation>
    <scope>NUCLEOTIDE SEQUENCE [LARGE SCALE GENOMIC DNA]</scope>
</reference>